<evidence type="ECO:0000313" key="1">
    <source>
        <dbReference type="EMBL" id="ABG85334.1"/>
    </source>
</evidence>
<gene>
    <name evidence="1" type="ordered locus">CPR_0923</name>
</gene>
<sequence>MASFNKQYNGKFIFEITIVKGYNDDPESVNKLKEVIKTICPNEVIVARIDDDIFKKKLGISDERFEEISRELLNVNC</sequence>
<dbReference type="KEGG" id="cpr:CPR_0923"/>
<dbReference type="Proteomes" id="UP000001824">
    <property type="component" value="Chromosome"/>
</dbReference>
<evidence type="ECO:0000313" key="2">
    <source>
        <dbReference type="Proteomes" id="UP000001824"/>
    </source>
</evidence>
<dbReference type="BioCyc" id="CPER289380:GI76-941-MONOMER"/>
<dbReference type="AlphaFoldDB" id="Q0SUG0"/>
<reference evidence="1 2" key="1">
    <citation type="journal article" date="2006" name="Genome Res.">
        <title>Skewed genomic variability in strains of the toxigenic bacterial pathogen, Clostridium perfringens.</title>
        <authorList>
            <person name="Myers G.S."/>
            <person name="Rasko D.A."/>
            <person name="Cheung J.K."/>
            <person name="Ravel J."/>
            <person name="Seshadri R."/>
            <person name="Deboy R.T."/>
            <person name="Ren Q."/>
            <person name="Varga J."/>
            <person name="Awad M.M."/>
            <person name="Brinkac L.M."/>
            <person name="Daugherty S.C."/>
            <person name="Haft D.H."/>
            <person name="Dodson R.J."/>
            <person name="Madupu R."/>
            <person name="Nelson W.C."/>
            <person name="Rosovitz M.J."/>
            <person name="Sullivan S.A."/>
            <person name="Khouri H."/>
            <person name="Dimitrov G.I."/>
            <person name="Watkins K.L."/>
            <person name="Mulligan S."/>
            <person name="Benton J."/>
            <person name="Radune D."/>
            <person name="Fisher D.J."/>
            <person name="Atkins H.S."/>
            <person name="Hiscox T."/>
            <person name="Jost B.H."/>
            <person name="Billington S.J."/>
            <person name="Songer J.G."/>
            <person name="McClane B.A."/>
            <person name="Titball R.W."/>
            <person name="Rood J.I."/>
            <person name="Melville S.B."/>
            <person name="Paulsen I.T."/>
        </authorList>
    </citation>
    <scope>NUCLEOTIDE SEQUENCE [LARGE SCALE GENOMIC DNA]</scope>
    <source>
        <strain evidence="2">SM101 / Type A</strain>
    </source>
</reference>
<proteinExistence type="predicted"/>
<protein>
    <submittedName>
        <fullName evidence="1">Radical SAM domain protein</fullName>
    </submittedName>
</protein>
<organism evidence="1 2">
    <name type="scientific">Clostridium perfringens (strain SM101 / Type A)</name>
    <dbReference type="NCBI Taxonomy" id="289380"/>
    <lineage>
        <taxon>Bacteria</taxon>
        <taxon>Bacillati</taxon>
        <taxon>Bacillota</taxon>
        <taxon>Clostridia</taxon>
        <taxon>Eubacteriales</taxon>
        <taxon>Clostridiaceae</taxon>
        <taxon>Clostridium</taxon>
    </lineage>
</organism>
<dbReference type="EMBL" id="CP000312">
    <property type="protein sequence ID" value="ABG85334.1"/>
    <property type="molecule type" value="Genomic_DNA"/>
</dbReference>
<name>Q0SUG0_CLOPS</name>
<accession>Q0SUG0</accession>